<reference evidence="1 2" key="1">
    <citation type="submission" date="2019-08" db="EMBL/GenBank/DDBJ databases">
        <title>In-depth cultivation of the pig gut microbiome towards novel bacterial diversity and tailored functional studies.</title>
        <authorList>
            <person name="Wylensek D."/>
            <person name="Hitch T.C.A."/>
            <person name="Clavel T."/>
        </authorList>
    </citation>
    <scope>NUCLEOTIDE SEQUENCE [LARGE SCALE GENOMIC DNA]</scope>
    <source>
        <strain evidence="1 2">BBE-744-WT-12</strain>
    </source>
</reference>
<dbReference type="InterPro" id="IPR029044">
    <property type="entry name" value="Nucleotide-diphossugar_trans"/>
</dbReference>
<evidence type="ECO:0000313" key="2">
    <source>
        <dbReference type="Proteomes" id="UP000435649"/>
    </source>
</evidence>
<keyword evidence="1" id="KW-0808">Transferase</keyword>
<dbReference type="PANTHER" id="PTHR43179:SF7">
    <property type="entry name" value="RHAMNOSYLTRANSFERASE WBBL"/>
    <property type="match status" value="1"/>
</dbReference>
<dbReference type="Gene3D" id="3.90.550.10">
    <property type="entry name" value="Spore Coat Polysaccharide Biosynthesis Protein SpsA, Chain A"/>
    <property type="match status" value="1"/>
</dbReference>
<dbReference type="PANTHER" id="PTHR43179">
    <property type="entry name" value="RHAMNOSYLTRANSFERASE WBBL"/>
    <property type="match status" value="1"/>
</dbReference>
<organism evidence="1 2">
    <name type="scientific">Victivallis lenta</name>
    <dbReference type="NCBI Taxonomy" id="2606640"/>
    <lineage>
        <taxon>Bacteria</taxon>
        <taxon>Pseudomonadati</taxon>
        <taxon>Lentisphaerota</taxon>
        <taxon>Lentisphaeria</taxon>
        <taxon>Victivallales</taxon>
        <taxon>Victivallaceae</taxon>
        <taxon>Victivallis</taxon>
    </lineage>
</organism>
<dbReference type="EMBL" id="VUNS01000002">
    <property type="protein sequence ID" value="MST95961.1"/>
    <property type="molecule type" value="Genomic_DNA"/>
</dbReference>
<proteinExistence type="predicted"/>
<gene>
    <name evidence="1" type="ORF">FYJ85_02745</name>
</gene>
<evidence type="ECO:0000313" key="1">
    <source>
        <dbReference type="EMBL" id="MST95961.1"/>
    </source>
</evidence>
<dbReference type="Proteomes" id="UP000435649">
    <property type="component" value="Unassembled WGS sequence"/>
</dbReference>
<dbReference type="SUPFAM" id="SSF53448">
    <property type="entry name" value="Nucleotide-diphospho-sugar transferases"/>
    <property type="match status" value="1"/>
</dbReference>
<name>A0A844FZX3_9BACT</name>
<dbReference type="AlphaFoldDB" id="A0A844FZX3"/>
<accession>A0A844FZX3</accession>
<dbReference type="RefSeq" id="WP_154416921.1">
    <property type="nucleotide sequence ID" value="NZ_DBFCGB010000021.1"/>
</dbReference>
<keyword evidence="2" id="KW-1185">Reference proteome</keyword>
<dbReference type="GO" id="GO:0016740">
    <property type="term" value="F:transferase activity"/>
    <property type="evidence" value="ECO:0007669"/>
    <property type="project" value="UniProtKB-KW"/>
</dbReference>
<comment type="caution">
    <text evidence="1">The sequence shown here is derived from an EMBL/GenBank/DDBJ whole genome shotgun (WGS) entry which is preliminary data.</text>
</comment>
<protein>
    <submittedName>
        <fullName evidence="1">Glycosyltransferase family 2 protein</fullName>
    </submittedName>
</protein>
<sequence length="311" mass="35209">MTGIVIVNYKTAELTVDFVGRELSKLPSPWRLVIVDAAGDEESARRIQEGTGAIRITDPASPPERDAAVYLISSAENLGYARGNNLGAKFLADHFPEIDCFLFSNNDIEIIDADVVDRLRTVFARPDVGAAGPHVDGPFGRQGPGWKRKSIREETLLRLFYPLTWPLLRRIQNERNRPAPSGFCYSAVGCFFMASRKAFEACGGFDPATFLYGEEDILAERLLKCGYRYYYLGDRRVVHLVGGVTRHFLAPSKSDRLRLESQLYYYRTYRNASGMELALYRFANRLFTGVTEVTVHRLKLLLVRLRRGRGR</sequence>